<dbReference type="Gene3D" id="3.80.10.10">
    <property type="entry name" value="Ribonuclease Inhibitor"/>
    <property type="match status" value="1"/>
</dbReference>
<dbReference type="InParanoid" id="D8M182"/>
<dbReference type="SUPFAM" id="SSF52058">
    <property type="entry name" value="L domain-like"/>
    <property type="match status" value="1"/>
</dbReference>
<dbReference type="OrthoDB" id="270720at2759"/>
<proteinExistence type="predicted"/>
<dbReference type="EMBL" id="FN668645">
    <property type="protein sequence ID" value="CBK21821.2"/>
    <property type="molecule type" value="Genomic_DNA"/>
</dbReference>
<evidence type="ECO:0000313" key="2">
    <source>
        <dbReference type="Proteomes" id="UP000008312"/>
    </source>
</evidence>
<dbReference type="RefSeq" id="XP_012895869.1">
    <property type="nucleotide sequence ID" value="XM_013040415.1"/>
</dbReference>
<organism evidence="1">
    <name type="scientific">Blastocystis hominis</name>
    <dbReference type="NCBI Taxonomy" id="12968"/>
    <lineage>
        <taxon>Eukaryota</taxon>
        <taxon>Sar</taxon>
        <taxon>Stramenopiles</taxon>
        <taxon>Bigyra</taxon>
        <taxon>Opalozoa</taxon>
        <taxon>Opalinata</taxon>
        <taxon>Blastocystidae</taxon>
        <taxon>Blastocystis</taxon>
    </lineage>
</organism>
<protein>
    <submittedName>
        <fullName evidence="1">Uncharacterized protein</fullName>
    </submittedName>
</protein>
<dbReference type="AlphaFoldDB" id="D8M182"/>
<keyword evidence="2" id="KW-1185">Reference proteome</keyword>
<dbReference type="GeneID" id="24922478"/>
<dbReference type="InterPro" id="IPR032675">
    <property type="entry name" value="LRR_dom_sf"/>
</dbReference>
<name>D8M182_BLAHO</name>
<reference evidence="1" key="1">
    <citation type="submission" date="2010-02" db="EMBL/GenBank/DDBJ databases">
        <title>Sequencing and annotation of the Blastocystis hominis genome.</title>
        <authorList>
            <person name="Wincker P."/>
        </authorList>
    </citation>
    <scope>NUCLEOTIDE SEQUENCE</scope>
    <source>
        <strain evidence="1">Singapore isolate B</strain>
    </source>
</reference>
<dbReference type="SUPFAM" id="SSF82185">
    <property type="entry name" value="Histone H3 K4-specific methyltransferase SET7/9 N-terminal domain"/>
    <property type="match status" value="1"/>
</dbReference>
<evidence type="ECO:0000313" key="1">
    <source>
        <dbReference type="EMBL" id="CBK21821.2"/>
    </source>
</evidence>
<accession>D8M182</accession>
<dbReference type="Proteomes" id="UP000008312">
    <property type="component" value="Unassembled WGS sequence"/>
</dbReference>
<sequence length="328" mass="37440">MGDRVTESEEETSYSYSSNEEEDLTELCAFVKYNKEYKREGPALIYIPDNYILTEYKDGKCEKGYMLHGDNGLSELKYENNKITSRTVIEATPGKLHDPTGTYEFNGFIQNDSPMGFGICKDIASNQVIYQGYMIGWERSIDGVSKKDNKKVFSGSWCANKRCGYGIEYDENEMISREGYWFNDEFIQSNLFLANPLNLSMSKWKVNTSLCSEVLNFSGFQKVEEITFNSRNFETTGIVNITGLQNLKKIEFEANGFSMFGYANPKRSFCISDCPLLESILIGKYCFTDFTHFELSKLDSLEVLKIGSIDFDSFNFYEASFSIQSSSC</sequence>
<gene>
    <name evidence="1" type="ORF">GSBLH_T00006353001</name>
</gene>